<proteinExistence type="predicted"/>
<protein>
    <submittedName>
        <fullName evidence="1">Uncharacterized protein</fullName>
    </submittedName>
</protein>
<name>A0A3M0KRF4_HIRRU</name>
<evidence type="ECO:0000313" key="1">
    <source>
        <dbReference type="EMBL" id="RMC15872.1"/>
    </source>
</evidence>
<organism evidence="1 2">
    <name type="scientific">Hirundo rustica rustica</name>
    <dbReference type="NCBI Taxonomy" id="333673"/>
    <lineage>
        <taxon>Eukaryota</taxon>
        <taxon>Metazoa</taxon>
        <taxon>Chordata</taxon>
        <taxon>Craniata</taxon>
        <taxon>Vertebrata</taxon>
        <taxon>Euteleostomi</taxon>
        <taxon>Archelosauria</taxon>
        <taxon>Archosauria</taxon>
        <taxon>Dinosauria</taxon>
        <taxon>Saurischia</taxon>
        <taxon>Theropoda</taxon>
        <taxon>Coelurosauria</taxon>
        <taxon>Aves</taxon>
        <taxon>Neognathae</taxon>
        <taxon>Neoaves</taxon>
        <taxon>Telluraves</taxon>
        <taxon>Australaves</taxon>
        <taxon>Passeriformes</taxon>
        <taxon>Sylvioidea</taxon>
        <taxon>Hirundinidae</taxon>
        <taxon>Hirundo</taxon>
    </lineage>
</organism>
<dbReference type="EMBL" id="QRBI01000104">
    <property type="protein sequence ID" value="RMC15872.1"/>
    <property type="molecule type" value="Genomic_DNA"/>
</dbReference>
<accession>A0A3M0KRF4</accession>
<keyword evidence="2" id="KW-1185">Reference proteome</keyword>
<evidence type="ECO:0000313" key="2">
    <source>
        <dbReference type="Proteomes" id="UP000269221"/>
    </source>
</evidence>
<sequence>MESGQASGQLPPQKGKEQLEQMQLCLGADDQGFNQNISKLGNVSTVLVWNWIEALVTRACGLQELSRNSLSYSQGKGQSELKDSQGLVCRAGHQTLSPELMLMHGVVPPGIQDFVFAVVKVHETIPHSVQDLVFPIAKLRETSSGFMLQPVKLPVKDIQDIQLVS</sequence>
<comment type="caution">
    <text evidence="1">The sequence shown here is derived from an EMBL/GenBank/DDBJ whole genome shotgun (WGS) entry which is preliminary data.</text>
</comment>
<reference evidence="1 2" key="1">
    <citation type="submission" date="2018-07" db="EMBL/GenBank/DDBJ databases">
        <title>A high quality draft genome assembly of the barn swallow (H. rustica rustica).</title>
        <authorList>
            <person name="Formenti G."/>
            <person name="Chiara M."/>
            <person name="Poveda L."/>
            <person name="Francoijs K.-J."/>
            <person name="Bonisoli-Alquati A."/>
            <person name="Canova L."/>
            <person name="Gianfranceschi L."/>
            <person name="Horner D.S."/>
            <person name="Saino N."/>
        </authorList>
    </citation>
    <scope>NUCLEOTIDE SEQUENCE [LARGE SCALE GENOMIC DNA]</scope>
    <source>
        <strain evidence="1">Chelidonia</strain>
        <tissue evidence="1">Blood</tissue>
    </source>
</reference>
<dbReference type="Proteomes" id="UP000269221">
    <property type="component" value="Unassembled WGS sequence"/>
</dbReference>
<dbReference type="AlphaFoldDB" id="A0A3M0KRF4"/>
<gene>
    <name evidence="1" type="ORF">DUI87_08077</name>
</gene>